<gene>
    <name evidence="2" type="ORF">EYF80_027923</name>
</gene>
<dbReference type="AlphaFoldDB" id="A0A4Z2H7M2"/>
<evidence type="ECO:0000313" key="3">
    <source>
        <dbReference type="Proteomes" id="UP000314294"/>
    </source>
</evidence>
<dbReference type="OrthoDB" id="2152335at2759"/>
<protein>
    <submittedName>
        <fullName evidence="2">Uncharacterized protein</fullName>
    </submittedName>
</protein>
<name>A0A4Z2H7M2_9TELE</name>
<reference evidence="2 3" key="1">
    <citation type="submission" date="2019-03" db="EMBL/GenBank/DDBJ databases">
        <title>First draft genome of Liparis tanakae, snailfish: a comprehensive survey of snailfish specific genes.</title>
        <authorList>
            <person name="Kim W."/>
            <person name="Song I."/>
            <person name="Jeong J.-H."/>
            <person name="Kim D."/>
            <person name="Kim S."/>
            <person name="Ryu S."/>
            <person name="Song J.Y."/>
            <person name="Lee S.K."/>
        </authorList>
    </citation>
    <scope>NUCLEOTIDE SEQUENCE [LARGE SCALE GENOMIC DNA]</scope>
    <source>
        <tissue evidence="2">Muscle</tissue>
    </source>
</reference>
<sequence length="163" mass="18179">MENGMTTVKAVNNKGNVTHAWDTASQSVRRVARPASSWELFCSFRVRLIRPGRRNQRAIRESVVYRSSPKIPEAKASLYSAALVITSVSQPALVIIPHIVWPTEYLHRASLVPAKVPKGPDYMKAKRRTTAVLEAEIHGQPPPDAARLKDGDDVDEDDKDRLN</sequence>
<comment type="caution">
    <text evidence="2">The sequence shown here is derived from an EMBL/GenBank/DDBJ whole genome shotgun (WGS) entry which is preliminary data.</text>
</comment>
<dbReference type="Proteomes" id="UP000314294">
    <property type="component" value="Unassembled WGS sequence"/>
</dbReference>
<proteinExistence type="predicted"/>
<keyword evidence="3" id="KW-1185">Reference proteome</keyword>
<organism evidence="2 3">
    <name type="scientific">Liparis tanakae</name>
    <name type="common">Tanaka's snailfish</name>
    <dbReference type="NCBI Taxonomy" id="230148"/>
    <lineage>
        <taxon>Eukaryota</taxon>
        <taxon>Metazoa</taxon>
        <taxon>Chordata</taxon>
        <taxon>Craniata</taxon>
        <taxon>Vertebrata</taxon>
        <taxon>Euteleostomi</taxon>
        <taxon>Actinopterygii</taxon>
        <taxon>Neopterygii</taxon>
        <taxon>Teleostei</taxon>
        <taxon>Neoteleostei</taxon>
        <taxon>Acanthomorphata</taxon>
        <taxon>Eupercaria</taxon>
        <taxon>Perciformes</taxon>
        <taxon>Cottioidei</taxon>
        <taxon>Cottales</taxon>
        <taxon>Liparidae</taxon>
        <taxon>Liparis</taxon>
    </lineage>
</organism>
<evidence type="ECO:0000313" key="2">
    <source>
        <dbReference type="EMBL" id="TNN61907.1"/>
    </source>
</evidence>
<feature type="compositionally biased region" description="Acidic residues" evidence="1">
    <location>
        <begin position="152"/>
        <end position="163"/>
    </location>
</feature>
<accession>A0A4Z2H7M2</accession>
<dbReference type="EMBL" id="SRLO01000306">
    <property type="protein sequence ID" value="TNN61907.1"/>
    <property type="molecule type" value="Genomic_DNA"/>
</dbReference>
<evidence type="ECO:0000256" key="1">
    <source>
        <dbReference type="SAM" id="MobiDB-lite"/>
    </source>
</evidence>
<feature type="region of interest" description="Disordered" evidence="1">
    <location>
        <begin position="134"/>
        <end position="163"/>
    </location>
</feature>